<keyword evidence="1" id="KW-1133">Transmembrane helix</keyword>
<dbReference type="RefSeq" id="WP_064715307.1">
    <property type="nucleotide sequence ID" value="NZ_JMTM01000039.1"/>
</dbReference>
<organism evidence="2 3">
    <name type="scientific">Flavobacterium succinicans</name>
    <dbReference type="NCBI Taxonomy" id="29536"/>
    <lineage>
        <taxon>Bacteria</taxon>
        <taxon>Pseudomonadati</taxon>
        <taxon>Bacteroidota</taxon>
        <taxon>Flavobacteriia</taxon>
        <taxon>Flavobacteriales</taxon>
        <taxon>Flavobacteriaceae</taxon>
        <taxon>Flavobacterium</taxon>
    </lineage>
</organism>
<evidence type="ECO:0000256" key="1">
    <source>
        <dbReference type="SAM" id="Phobius"/>
    </source>
</evidence>
<dbReference type="Proteomes" id="UP000093807">
    <property type="component" value="Unassembled WGS sequence"/>
</dbReference>
<accession>A0A199XS97</accession>
<proteinExistence type="predicted"/>
<protein>
    <submittedName>
        <fullName evidence="2">Uncharacterized protein</fullName>
    </submittedName>
</protein>
<dbReference type="PATRIC" id="fig|29536.5.peg.1555"/>
<keyword evidence="1" id="KW-0472">Membrane</keyword>
<keyword evidence="1" id="KW-0812">Transmembrane</keyword>
<keyword evidence="3" id="KW-1185">Reference proteome</keyword>
<gene>
    <name evidence="2" type="ORF">FLB_14820</name>
</gene>
<evidence type="ECO:0000313" key="3">
    <source>
        <dbReference type="Proteomes" id="UP000093807"/>
    </source>
</evidence>
<name>A0A199XS97_9FLAO</name>
<dbReference type="EMBL" id="JMTM01000039">
    <property type="protein sequence ID" value="OAZ04126.1"/>
    <property type="molecule type" value="Genomic_DNA"/>
</dbReference>
<feature type="transmembrane region" description="Helical" evidence="1">
    <location>
        <begin position="6"/>
        <end position="27"/>
    </location>
</feature>
<reference evidence="2 3" key="1">
    <citation type="submission" date="2016-06" db="EMBL/GenBank/DDBJ databases">
        <title>Draft genome sequence of Flavobacterium succinicans strain DD5b.</title>
        <authorList>
            <person name="Poehlein A."/>
            <person name="Daniel R."/>
            <person name="Simeonova D.D."/>
        </authorList>
    </citation>
    <scope>NUCLEOTIDE SEQUENCE [LARGE SCALE GENOMIC DNA]</scope>
    <source>
        <strain evidence="2 3">DD5b</strain>
    </source>
</reference>
<dbReference type="AlphaFoldDB" id="A0A199XS97"/>
<evidence type="ECO:0000313" key="2">
    <source>
        <dbReference type="EMBL" id="OAZ04126.1"/>
    </source>
</evidence>
<comment type="caution">
    <text evidence="2">The sequence shown here is derived from an EMBL/GenBank/DDBJ whole genome shotgun (WGS) entry which is preliminary data.</text>
</comment>
<dbReference type="OrthoDB" id="1377098at2"/>
<sequence length="127" mass="15096">MKKLKFGHYYLIFFVAFLVFIQLRHLYIQNEINKDGKYIVVKFISRIEKRKTIDFNFSFYLNGKLDTTNASGITRDILTSKAKEKIIDSLKVNSYYFAKWNQKHPEILIVNPEKQVTDSMLIKQFGF</sequence>